<evidence type="ECO:0000256" key="1">
    <source>
        <dbReference type="ARBA" id="ARBA00004236"/>
    </source>
</evidence>
<keyword evidence="11" id="KW-0472">Membrane</keyword>
<evidence type="ECO:0000256" key="11">
    <source>
        <dbReference type="ARBA" id="ARBA00023136"/>
    </source>
</evidence>
<evidence type="ECO:0000256" key="2">
    <source>
        <dbReference type="ARBA" id="ARBA00007395"/>
    </source>
</evidence>
<evidence type="ECO:0000313" key="14">
    <source>
        <dbReference type="Proteomes" id="UP000198571"/>
    </source>
</evidence>
<comment type="subcellular location">
    <subcellularLocation>
        <location evidence="1">Cell membrane</location>
    </subcellularLocation>
</comment>
<dbReference type="Proteomes" id="UP000198571">
    <property type="component" value="Unassembled WGS sequence"/>
</dbReference>
<keyword evidence="10" id="KW-0408">Iron</keyword>
<reference evidence="14" key="1">
    <citation type="submission" date="2016-10" db="EMBL/GenBank/DDBJ databases">
        <authorList>
            <person name="Varghese N."/>
            <person name="Submissions S."/>
        </authorList>
    </citation>
    <scope>NUCLEOTIDE SEQUENCE [LARGE SCALE GENOMIC DNA]</scope>
    <source>
        <strain evidence="14">S9</strain>
    </source>
</reference>
<gene>
    <name evidence="13" type="ORF">SAMN05518684_12824</name>
</gene>
<evidence type="ECO:0000256" key="5">
    <source>
        <dbReference type="ARBA" id="ARBA00022617"/>
    </source>
</evidence>
<proteinExistence type="inferred from homology"/>
<dbReference type="GO" id="GO:0009061">
    <property type="term" value="P:anaerobic respiration"/>
    <property type="evidence" value="ECO:0007669"/>
    <property type="project" value="TreeGrafter"/>
</dbReference>
<organism evidence="13 14">
    <name type="scientific">Salipaludibacillus aurantiacus</name>
    <dbReference type="NCBI Taxonomy" id="1601833"/>
    <lineage>
        <taxon>Bacteria</taxon>
        <taxon>Bacillati</taxon>
        <taxon>Bacillota</taxon>
        <taxon>Bacilli</taxon>
        <taxon>Bacillales</taxon>
        <taxon>Bacillaceae</taxon>
    </lineage>
</organism>
<dbReference type="GO" id="GO:0005886">
    <property type="term" value="C:plasma membrane"/>
    <property type="evidence" value="ECO:0007669"/>
    <property type="project" value="UniProtKB-SubCell"/>
</dbReference>
<dbReference type="Pfam" id="PF03264">
    <property type="entry name" value="Cytochrom_NNT"/>
    <property type="match status" value="1"/>
</dbReference>
<sequence>MKGLKKLRRLIDKRALLFILGGVFLGIALFAGTAGSMKATDSAEFCASCHIMDTAYQSYSESNHATLSCNDCHAPRDSLTSKVAFKAKAGVSHMYMNTLGSEDVPDVIHATDSSQEVIEANCISCHEASLDNVEFHDVKEGGCIDCHRHVPHGNTRYKPADWFEPGEYEARS</sequence>
<keyword evidence="3" id="KW-0813">Transport</keyword>
<comment type="similarity">
    <text evidence="2">Belongs to the NapC/NirT/NrfH family.</text>
</comment>
<dbReference type="SUPFAM" id="SSF48695">
    <property type="entry name" value="Multiheme cytochromes"/>
    <property type="match status" value="1"/>
</dbReference>
<protein>
    <submittedName>
        <fullName evidence="13">Cytochrome c nitrite reductase small subunit</fullName>
    </submittedName>
</protein>
<evidence type="ECO:0000313" key="13">
    <source>
        <dbReference type="EMBL" id="SES42203.1"/>
    </source>
</evidence>
<feature type="domain" description="NapC/NirT cytochrome c N-terminal" evidence="12">
    <location>
        <begin position="15"/>
        <end position="153"/>
    </location>
</feature>
<keyword evidence="14" id="KW-1185">Reference proteome</keyword>
<accession>A0A1H9X976</accession>
<evidence type="ECO:0000256" key="4">
    <source>
        <dbReference type="ARBA" id="ARBA00022475"/>
    </source>
</evidence>
<dbReference type="PANTHER" id="PTHR30333">
    <property type="entry name" value="CYTOCHROME C-TYPE PROTEIN"/>
    <property type="match status" value="1"/>
</dbReference>
<dbReference type="InterPro" id="IPR005126">
    <property type="entry name" value="NapC/NirT_cyt_c_N"/>
</dbReference>
<keyword evidence="4" id="KW-1003">Cell membrane</keyword>
<evidence type="ECO:0000259" key="12">
    <source>
        <dbReference type="Pfam" id="PF03264"/>
    </source>
</evidence>
<keyword evidence="5" id="KW-0349">Heme</keyword>
<dbReference type="Gene3D" id="1.10.3820.10">
    <property type="entry name" value="Di-heme elbow motif domain"/>
    <property type="match status" value="1"/>
</dbReference>
<dbReference type="EMBL" id="FOGT01000028">
    <property type="protein sequence ID" value="SES42203.1"/>
    <property type="molecule type" value="Genomic_DNA"/>
</dbReference>
<name>A0A1H9X976_9BACI</name>
<evidence type="ECO:0000256" key="9">
    <source>
        <dbReference type="ARBA" id="ARBA00022989"/>
    </source>
</evidence>
<dbReference type="InterPro" id="IPR038266">
    <property type="entry name" value="NapC/NirT_cytc_sf"/>
</dbReference>
<evidence type="ECO:0000256" key="8">
    <source>
        <dbReference type="ARBA" id="ARBA00022982"/>
    </source>
</evidence>
<dbReference type="InterPro" id="IPR051174">
    <property type="entry name" value="Cytochrome_c-type_ET"/>
</dbReference>
<dbReference type="STRING" id="1601833.SAMN05518684_12824"/>
<evidence type="ECO:0000256" key="7">
    <source>
        <dbReference type="ARBA" id="ARBA00022723"/>
    </source>
</evidence>
<dbReference type="InterPro" id="IPR036280">
    <property type="entry name" value="Multihaem_cyt_sf"/>
</dbReference>
<dbReference type="AlphaFoldDB" id="A0A1H9X976"/>
<keyword evidence="8" id="KW-0249">Electron transport</keyword>
<evidence type="ECO:0000256" key="3">
    <source>
        <dbReference type="ARBA" id="ARBA00022448"/>
    </source>
</evidence>
<dbReference type="GO" id="GO:0046872">
    <property type="term" value="F:metal ion binding"/>
    <property type="evidence" value="ECO:0007669"/>
    <property type="project" value="UniProtKB-KW"/>
</dbReference>
<keyword evidence="9" id="KW-1133">Transmembrane helix</keyword>
<evidence type="ECO:0000256" key="10">
    <source>
        <dbReference type="ARBA" id="ARBA00023004"/>
    </source>
</evidence>
<dbReference type="GO" id="GO:0009055">
    <property type="term" value="F:electron transfer activity"/>
    <property type="evidence" value="ECO:0007669"/>
    <property type="project" value="TreeGrafter"/>
</dbReference>
<keyword evidence="6" id="KW-0812">Transmembrane</keyword>
<keyword evidence="7" id="KW-0479">Metal-binding</keyword>
<dbReference type="PANTHER" id="PTHR30333:SF1">
    <property type="entry name" value="CYTOCHROME C-TYPE PROTEIN NAPC"/>
    <property type="match status" value="1"/>
</dbReference>
<evidence type="ECO:0000256" key="6">
    <source>
        <dbReference type="ARBA" id="ARBA00022692"/>
    </source>
</evidence>